<accession>A0A6L3MQZ3</accession>
<dbReference type="AlphaFoldDB" id="A0A6L3MQZ3"/>
<proteinExistence type="predicted"/>
<gene>
    <name evidence="1" type="ORF">F7R13_34965</name>
</gene>
<evidence type="ECO:0000313" key="2">
    <source>
        <dbReference type="Proteomes" id="UP000473571"/>
    </source>
</evidence>
<feature type="non-terminal residue" evidence="1">
    <location>
        <position position="1"/>
    </location>
</feature>
<sequence>AARPDAERSALHARAAAWLDAHGMTEEAARHAYAAGQFDTAYALAQRCLEDAIKQGRINDVLDWLALLPDAELDKRPTLRIAVAWALALGERHVEAQRQIAGILAEPGTPAAMRYECALILSAAAYYADEIDRFVELFEPWAGFTPPAATWLAQMHANRLAARAIIVGEPAQARRFQQAAPRGETAAGFGYVARWGELITGLSYLREGQILLADDALSPALARAEADLGRRHPLTCMLAAMCAAIAYEADRVDQAAALLANR</sequence>
<feature type="non-terminal residue" evidence="1">
    <location>
        <position position="262"/>
    </location>
</feature>
<name>A0A6L3MQZ3_9BURK</name>
<dbReference type="Proteomes" id="UP000473571">
    <property type="component" value="Unassembled WGS sequence"/>
</dbReference>
<organism evidence="1 2">
    <name type="scientific">Burkholderia territorii</name>
    <dbReference type="NCBI Taxonomy" id="1503055"/>
    <lineage>
        <taxon>Bacteria</taxon>
        <taxon>Pseudomonadati</taxon>
        <taxon>Pseudomonadota</taxon>
        <taxon>Betaproteobacteria</taxon>
        <taxon>Burkholderiales</taxon>
        <taxon>Burkholderiaceae</taxon>
        <taxon>Burkholderia</taxon>
        <taxon>Burkholderia cepacia complex</taxon>
    </lineage>
</organism>
<dbReference type="EMBL" id="VZOL01001274">
    <property type="protein sequence ID" value="KAB0634638.1"/>
    <property type="molecule type" value="Genomic_DNA"/>
</dbReference>
<protein>
    <submittedName>
        <fullName evidence="1">LuxR family transcriptional regulator</fullName>
    </submittedName>
</protein>
<comment type="caution">
    <text evidence="1">The sequence shown here is derived from an EMBL/GenBank/DDBJ whole genome shotgun (WGS) entry which is preliminary data.</text>
</comment>
<evidence type="ECO:0000313" key="1">
    <source>
        <dbReference type="EMBL" id="KAB0634638.1"/>
    </source>
</evidence>
<reference evidence="1 2" key="1">
    <citation type="submission" date="2019-09" db="EMBL/GenBank/DDBJ databases">
        <title>Draft genome sequences of 48 bacterial type strains from the CCUG.</title>
        <authorList>
            <person name="Tunovic T."/>
            <person name="Pineiro-Iglesias B."/>
            <person name="Unosson C."/>
            <person name="Inganas E."/>
            <person name="Ohlen M."/>
            <person name="Cardew S."/>
            <person name="Jensie-Markopoulos S."/>
            <person name="Salva-Serra F."/>
            <person name="Jaen-Luchoro D."/>
            <person name="Karlsson R."/>
            <person name="Svensson-Stadler L."/>
            <person name="Chun J."/>
            <person name="Moore E."/>
        </authorList>
    </citation>
    <scope>NUCLEOTIDE SEQUENCE [LARGE SCALE GENOMIC DNA]</scope>
    <source>
        <strain evidence="1 2">CCUG 65687</strain>
    </source>
</reference>